<evidence type="ECO:0000313" key="3">
    <source>
        <dbReference type="Proteomes" id="UP000019275"/>
    </source>
</evidence>
<evidence type="ECO:0000313" key="2">
    <source>
        <dbReference type="EMBL" id="EWH13412.1"/>
    </source>
</evidence>
<feature type="transmembrane region" description="Helical" evidence="1">
    <location>
        <begin position="12"/>
        <end position="32"/>
    </location>
</feature>
<keyword evidence="1" id="KW-0812">Transmembrane</keyword>
<proteinExistence type="predicted"/>
<dbReference type="EMBL" id="ARZX01000011">
    <property type="protein sequence ID" value="EWH13412.1"/>
    <property type="molecule type" value="Genomic_DNA"/>
</dbReference>
<gene>
    <name evidence="2" type="ORF">KLA_09789</name>
</gene>
<keyword evidence="1" id="KW-1133">Transmembrane helix</keyword>
<sequence>MKDKFIWKKEYSWVLLLNLMYAIVFFIIMKIYN</sequence>
<name>A0ABN0RNP5_9FLAO</name>
<dbReference type="Proteomes" id="UP000019275">
    <property type="component" value="Unassembled WGS sequence"/>
</dbReference>
<evidence type="ECO:0000256" key="1">
    <source>
        <dbReference type="SAM" id="Phobius"/>
    </source>
</evidence>
<accession>A0ABN0RNP5</accession>
<keyword evidence="1" id="KW-0472">Membrane</keyword>
<protein>
    <submittedName>
        <fullName evidence="2">Uncharacterized protein</fullName>
    </submittedName>
</protein>
<reference evidence="2 3" key="1">
    <citation type="journal article" date="2014" name="Genome Announc.">
        <title>Draft Genome Sequence of the Carrageenan-Degrading Bacterium Cellulophaga sp. Strain KL-A, Isolated from Decaying Marine Algae.</title>
        <authorList>
            <person name="Shan D."/>
            <person name="Ying J."/>
            <person name="Li X."/>
            <person name="Gao Z."/>
            <person name="Wei G."/>
            <person name="Shao Z."/>
        </authorList>
    </citation>
    <scope>NUCLEOTIDE SEQUENCE [LARGE SCALE GENOMIC DNA]</scope>
    <source>
        <strain evidence="2 3">KL-A</strain>
    </source>
</reference>
<keyword evidence="3" id="KW-1185">Reference proteome</keyword>
<organism evidence="2 3">
    <name type="scientific">Cellulophaga geojensis KL-A</name>
    <dbReference type="NCBI Taxonomy" id="1328323"/>
    <lineage>
        <taxon>Bacteria</taxon>
        <taxon>Pseudomonadati</taxon>
        <taxon>Bacteroidota</taxon>
        <taxon>Flavobacteriia</taxon>
        <taxon>Flavobacteriales</taxon>
        <taxon>Flavobacteriaceae</taxon>
        <taxon>Cellulophaga</taxon>
    </lineage>
</organism>
<comment type="caution">
    <text evidence="2">The sequence shown here is derived from an EMBL/GenBank/DDBJ whole genome shotgun (WGS) entry which is preliminary data.</text>
</comment>